<evidence type="ECO:0000256" key="1">
    <source>
        <dbReference type="ARBA" id="ARBA00004167"/>
    </source>
</evidence>
<sequence length="1455" mass="160076">MLNIAKNITIGAGVIVIAGASAYFIAKPMLVEKCEPVLQENIKKYINGTITWDKFDLDAAGNLNFHNVQIKDNENQDVLKSPDLNVGWSFSSAYKAFVKGEGLTALIDNITIEKPEITVREKNDKSWNIQNLIITDKEKKKSNFDMNIKVIDGNVSIKQQNKQTQNLKNINSVIKLKNDFELKGKLSAIYENSNVDLAWNYLNFNDIELTFGSGKLSLVKILDTLRENGIKIPDLPVTDGIATIKAGHITKKNNEWSYSIKGNIEKVFAKYKEFTISETSANVDITNGNAFFENINGKINNQSVFGYFKINWSGKESEIQSKFSTNGVELYSLAPSLGMHGKLQGYIQIGGSLNNIFATGHVNINNLNNETFNIKEVKTDFNFNDDIVNLTSLNLKTKDGKAHGQASYNLRTKEFGTDIDLNSIKLQDIILSLPIEGTISGNIKAEGTYSEGINLYSAKITGTANNFKYEDVLGNKAEVFATFSDNEWNIKTYGSGISAKGINFENIEANVTKKGNNIILHSVKGFNDGGTIAVEGNIQDNKNNLNMSLYNWNIDSFSGFTGHKITGRTTADIQIQGELANPYISGNAEIYNGSFDDITFKHSSGKFHTDENAFNIDYLNIQKDKDLHVVTGKIYRDNDNTLDLFVKSSGMRIENVLPILNLSYPLTGNADNELHIKGTFRDPDIEGYLHAWDGSVKGQLFKNIYGDYRYNNGTLYIQNGQVNAYGGAATVEGTASEKLLNLNVNAVDIDLESILPERGVSGKIGVKGHLGGTATDPDFDGTVLSQSVNLGNSNLGLISAQIKYKNNVFLVQDGNFYQGNAKFKVKGRYNIQTSMINGSLSYNNWNLSDIVKIFKLPVQNIDGQVDGYIGLSGSMYDTNVDFKADVNGGHLGSTEIGKGNIDISYLNKELNIRNLNIPVGNGVLAAKGSMSSDGVFDMQFAARNMDTEWIPEVFGIDSKIGGKLTAALVLEGTRKNPEMNISVGIENPVYNDYKFDEISLMGVIKNNIIDVQNALLIKDKYKASMKGVAPLSLITRKPSSNEIPIDLKFNLDNADMNALALFFRPVQKAEGPVKGQLKVTGAWNDPKVLGDISVSNGSMTLITMNEPLKSVNLNAKFKGNSMDLEGSASVGKGNVSLKGSADWGRNNDFSYNGEFHLHAPEIKSQFYNGAIDTDFKFEPYDGMPGMKGNVNIHNASLDIPLLQSDGELPNIITDIGINVGENVRLYNSALYNMTISGDIHMDGSLSNPFMTGRINVDKGTIKVNTTEFKVEKGQALWGGNPNSFMPTVHVASNANVGNYKIGAQIDGIPGNLETKLHSEPYLNDSQILMLLTLHQNPHASAEDTNQNAFFNAGLAMLFNGGVKDFLTDKIGLDMISVTSGLNDYNDSTGIDKNNFYYIKIGKYIFNDFMLTATGGLNNEERSIGFRYDVNSHLGISAWYNNNRDSFVGTDWKFKF</sequence>
<evidence type="ECO:0000256" key="2">
    <source>
        <dbReference type="ARBA" id="ARBA00022692"/>
    </source>
</evidence>
<name>E4L8J4_9FIRM</name>
<dbReference type="GO" id="GO:0005886">
    <property type="term" value="C:plasma membrane"/>
    <property type="evidence" value="ECO:0007669"/>
    <property type="project" value="InterPro"/>
</dbReference>
<dbReference type="PANTHER" id="PTHR36985:SF1">
    <property type="entry name" value="TRANSLOCATION AND ASSEMBLY MODULE SUBUNIT TAMB"/>
    <property type="match status" value="1"/>
</dbReference>
<evidence type="ECO:0000313" key="7">
    <source>
        <dbReference type="EMBL" id="EFR43023.1"/>
    </source>
</evidence>
<evidence type="ECO:0000256" key="4">
    <source>
        <dbReference type="ARBA" id="ARBA00023136"/>
    </source>
</evidence>
<feature type="domain" description="Translocation and assembly module TamB C-terminal" evidence="6">
    <location>
        <begin position="1039"/>
        <end position="1455"/>
    </location>
</feature>
<keyword evidence="4 5" id="KW-0472">Membrane</keyword>
<comment type="subcellular location">
    <subcellularLocation>
        <location evidence="1">Membrane</location>
        <topology evidence="1">Single-pass membrane protein</topology>
    </subcellularLocation>
</comment>
<dbReference type="eggNOG" id="COG2911">
    <property type="taxonomic scope" value="Bacteria"/>
</dbReference>
<dbReference type="Pfam" id="PF04357">
    <property type="entry name" value="TamB"/>
    <property type="match status" value="1"/>
</dbReference>
<reference evidence="7 8" key="1">
    <citation type="submission" date="2010-11" db="EMBL/GenBank/DDBJ databases">
        <authorList>
            <person name="Durkin A.S."/>
            <person name="Madupu R."/>
            <person name="Torralba M."/>
            <person name="Gillis M."/>
            <person name="Methe B."/>
            <person name="Sutton G."/>
            <person name="Nelson K.E."/>
        </authorList>
    </citation>
    <scope>NUCLEOTIDE SEQUENCE [LARGE SCALE GENOMIC DNA]</scope>
    <source>
        <strain evidence="7 8">UPII 345-E</strain>
    </source>
</reference>
<keyword evidence="3 5" id="KW-1133">Transmembrane helix</keyword>
<evidence type="ECO:0000313" key="8">
    <source>
        <dbReference type="Proteomes" id="UP000004594"/>
    </source>
</evidence>
<dbReference type="OrthoDB" id="3034030at2"/>
<dbReference type="RefSeq" id="WP_007554433.1">
    <property type="nucleotide sequence ID" value="NZ_AENT01000012.1"/>
</dbReference>
<evidence type="ECO:0000256" key="3">
    <source>
        <dbReference type="ARBA" id="ARBA00022989"/>
    </source>
</evidence>
<dbReference type="PANTHER" id="PTHR36985">
    <property type="entry name" value="TRANSLOCATION AND ASSEMBLY MODULE SUBUNIT TAMB"/>
    <property type="match status" value="1"/>
</dbReference>
<evidence type="ECO:0000256" key="5">
    <source>
        <dbReference type="SAM" id="Phobius"/>
    </source>
</evidence>
<proteinExistence type="predicted"/>
<dbReference type="GO" id="GO:0009306">
    <property type="term" value="P:protein secretion"/>
    <property type="evidence" value="ECO:0007669"/>
    <property type="project" value="InterPro"/>
</dbReference>
<dbReference type="Proteomes" id="UP000004594">
    <property type="component" value="Unassembled WGS sequence"/>
</dbReference>
<accession>E4L8J4</accession>
<feature type="transmembrane region" description="Helical" evidence="5">
    <location>
        <begin position="7"/>
        <end position="26"/>
    </location>
</feature>
<keyword evidence="2 5" id="KW-0812">Transmembrane</keyword>
<evidence type="ECO:0000259" key="6">
    <source>
        <dbReference type="Pfam" id="PF04357"/>
    </source>
</evidence>
<organism evidence="7 8">
    <name type="scientific">Dialister micraerophilus UPII 345-E</name>
    <dbReference type="NCBI Taxonomy" id="910314"/>
    <lineage>
        <taxon>Bacteria</taxon>
        <taxon>Bacillati</taxon>
        <taxon>Bacillota</taxon>
        <taxon>Negativicutes</taxon>
        <taxon>Veillonellales</taxon>
        <taxon>Veillonellaceae</taxon>
        <taxon>Dialister</taxon>
    </lineage>
</organism>
<comment type="caution">
    <text evidence="7">The sequence shown here is derived from an EMBL/GenBank/DDBJ whole genome shotgun (WGS) entry which is preliminary data.</text>
</comment>
<dbReference type="InterPro" id="IPR007452">
    <property type="entry name" value="TamB_C"/>
</dbReference>
<protein>
    <recommendedName>
        <fullName evidence="6">Translocation and assembly module TamB C-terminal domain-containing protein</fullName>
    </recommendedName>
</protein>
<dbReference type="EMBL" id="AENT01000012">
    <property type="protein sequence ID" value="EFR43023.1"/>
    <property type="molecule type" value="Genomic_DNA"/>
</dbReference>
<gene>
    <name evidence="7" type="ORF">HMPREF9220_1180</name>
</gene>